<dbReference type="RefSeq" id="WP_114127835.1">
    <property type="nucleotide sequence ID" value="NZ_QOUI01000012.1"/>
</dbReference>
<comment type="caution">
    <text evidence="2">The sequence shown here is derived from an EMBL/GenBank/DDBJ whole genome shotgun (WGS) entry which is preliminary data.</text>
</comment>
<dbReference type="AlphaFoldDB" id="A0A367YR23"/>
<dbReference type="EMBL" id="QOUI01000012">
    <property type="protein sequence ID" value="RCK68274.1"/>
    <property type="molecule type" value="Genomic_DNA"/>
</dbReference>
<dbReference type="NCBIfam" id="TIGR01641">
    <property type="entry name" value="phageSPP1_gp7"/>
    <property type="match status" value="1"/>
</dbReference>
<sequence>MAVTDRTLQALRELRIELDSTVDAATRDLAANWSRAWDELADEFAAVIDALIAAGADGDWPTRRQVTRARRVAAALQHASDAISDLTQAAGVTVTEALPMLTGAAEEWVETIARTQLPAGVTVSWDRVDRAALDAIVRRSTEQITSRLLPLSDEAAGAMRSSLIRGVAVGDNPRTAARRMLQRVEGDFNGGRRRAETIARTEMLDAHRESARQARMANSDLLAGWTWQATLDARTCPACISRHGTEHPAGTPGPEGHPQCRCTSLPVTKSWRDLGIALDEPDDVEQPTGREWFDAQPEAVQRQIMGPERLRRLQAGDLAWSDLAVRRTNADWRPSWQVAPLGPGTTTRRQRAA</sequence>
<keyword evidence="3" id="KW-1185">Reference proteome</keyword>
<feature type="domain" description="Phage head morphogenesis" evidence="1">
    <location>
        <begin position="160"/>
        <end position="263"/>
    </location>
</feature>
<reference evidence="2 3" key="1">
    <citation type="submission" date="2018-07" db="EMBL/GenBank/DDBJ databases">
        <title>Desertimonas flava gen. nov. sp. nov.</title>
        <authorList>
            <person name="Liu S."/>
        </authorList>
    </citation>
    <scope>NUCLEOTIDE SEQUENCE [LARGE SCALE GENOMIC DNA]</scope>
    <source>
        <strain evidence="2 3">16Sb5-5</strain>
    </source>
</reference>
<evidence type="ECO:0000259" key="1">
    <source>
        <dbReference type="Pfam" id="PF04233"/>
    </source>
</evidence>
<dbReference type="Pfam" id="PF04233">
    <property type="entry name" value="Phage_Mu_F"/>
    <property type="match status" value="1"/>
</dbReference>
<dbReference type="Proteomes" id="UP000252770">
    <property type="component" value="Unassembled WGS sequence"/>
</dbReference>
<evidence type="ECO:0000313" key="2">
    <source>
        <dbReference type="EMBL" id="RCK68274.1"/>
    </source>
</evidence>
<evidence type="ECO:0000313" key="3">
    <source>
        <dbReference type="Proteomes" id="UP000252770"/>
    </source>
</evidence>
<protein>
    <submittedName>
        <fullName evidence="2">Phage head morphogenesis protein</fullName>
    </submittedName>
</protein>
<organism evidence="2 3">
    <name type="scientific">Desertihabitans brevis</name>
    <dbReference type="NCBI Taxonomy" id="2268447"/>
    <lineage>
        <taxon>Bacteria</taxon>
        <taxon>Bacillati</taxon>
        <taxon>Actinomycetota</taxon>
        <taxon>Actinomycetes</taxon>
        <taxon>Propionibacteriales</taxon>
        <taxon>Propionibacteriaceae</taxon>
        <taxon>Desertihabitans</taxon>
    </lineage>
</organism>
<proteinExistence type="predicted"/>
<accession>A0A367YR23</accession>
<name>A0A367YR23_9ACTN</name>
<dbReference type="InterPro" id="IPR006528">
    <property type="entry name" value="Phage_head_morphogenesis_dom"/>
</dbReference>
<gene>
    <name evidence="2" type="ORF">DT076_16640</name>
</gene>